<evidence type="ECO:0000313" key="2">
    <source>
        <dbReference type="Proteomes" id="UP000807306"/>
    </source>
</evidence>
<reference evidence="1" key="1">
    <citation type="submission" date="2020-11" db="EMBL/GenBank/DDBJ databases">
        <authorList>
            <consortium name="DOE Joint Genome Institute"/>
            <person name="Ahrendt S."/>
            <person name="Riley R."/>
            <person name="Andreopoulos W."/>
            <person name="Labutti K."/>
            <person name="Pangilinan J."/>
            <person name="Ruiz-Duenas F.J."/>
            <person name="Barrasa J.M."/>
            <person name="Sanchez-Garcia M."/>
            <person name="Camarero S."/>
            <person name="Miyauchi S."/>
            <person name="Serrano A."/>
            <person name="Linde D."/>
            <person name="Babiker R."/>
            <person name="Drula E."/>
            <person name="Ayuso-Fernandez I."/>
            <person name="Pacheco R."/>
            <person name="Padilla G."/>
            <person name="Ferreira P."/>
            <person name="Barriuso J."/>
            <person name="Kellner H."/>
            <person name="Castanera R."/>
            <person name="Alfaro M."/>
            <person name="Ramirez L."/>
            <person name="Pisabarro A.G."/>
            <person name="Kuo A."/>
            <person name="Tritt A."/>
            <person name="Lipzen A."/>
            <person name="He G."/>
            <person name="Yan M."/>
            <person name="Ng V."/>
            <person name="Cullen D."/>
            <person name="Martin F."/>
            <person name="Rosso M.-N."/>
            <person name="Henrissat B."/>
            <person name="Hibbett D."/>
            <person name="Martinez A.T."/>
            <person name="Grigoriev I.V."/>
        </authorList>
    </citation>
    <scope>NUCLEOTIDE SEQUENCE</scope>
    <source>
        <strain evidence="1">CBS 506.95</strain>
    </source>
</reference>
<dbReference type="EMBL" id="MU157845">
    <property type="protein sequence ID" value="KAF9529530.1"/>
    <property type="molecule type" value="Genomic_DNA"/>
</dbReference>
<evidence type="ECO:0000313" key="1">
    <source>
        <dbReference type="EMBL" id="KAF9529530.1"/>
    </source>
</evidence>
<keyword evidence="2" id="KW-1185">Reference proteome</keyword>
<sequence>MSRRVTAHAHESCDSNVAHWLNTTRSSSQICRSWRRALLASTSIWANLVNFNSINKYRSPKKWLNLIFARAHGHGLYVFGKLTSGKELLTFLDFISERWSSISILHIALCIETGLAWSLYSSRCQTHRGWVVMRDEVSPALEYFFIDTEKCFVESYQATNLNPRNPNVQQLYVSGFSQIGLPRAEDLAFLSNLCNLSIRSMEYLRGRGSSFPWTHDDVLNILRSTPLLRYLELGDEVLAEPTNRNLPTHLIQICAESLIILPHLRFISLTASTSTCLALLSMITPASAGCGLRLDCSNHPDEHDFPDRLSIRVFTLEQLILQRYMCDKRFTSPIAITFINEDYDHHRYILEHSAPVLHVFLEIDLPSPILDSIFPKLMLEDTLDYTNVKQLALDLDGRELVDPDSRLQLLRDVYQRFPQVTSLHLPLDFLPEFFSPFGHEDIEDKTTMVP</sequence>
<accession>A0A9P6EI72</accession>
<dbReference type="Proteomes" id="UP000807306">
    <property type="component" value="Unassembled WGS sequence"/>
</dbReference>
<name>A0A9P6EI72_9AGAR</name>
<gene>
    <name evidence="1" type="ORF">CPB83DRAFT_926283</name>
</gene>
<organism evidence="1 2">
    <name type="scientific">Crepidotus variabilis</name>
    <dbReference type="NCBI Taxonomy" id="179855"/>
    <lineage>
        <taxon>Eukaryota</taxon>
        <taxon>Fungi</taxon>
        <taxon>Dikarya</taxon>
        <taxon>Basidiomycota</taxon>
        <taxon>Agaricomycotina</taxon>
        <taxon>Agaricomycetes</taxon>
        <taxon>Agaricomycetidae</taxon>
        <taxon>Agaricales</taxon>
        <taxon>Agaricineae</taxon>
        <taxon>Crepidotaceae</taxon>
        <taxon>Crepidotus</taxon>
    </lineage>
</organism>
<evidence type="ECO:0008006" key="3">
    <source>
        <dbReference type="Google" id="ProtNLM"/>
    </source>
</evidence>
<protein>
    <recommendedName>
        <fullName evidence="3">F-box domain-containing protein</fullName>
    </recommendedName>
</protein>
<comment type="caution">
    <text evidence="1">The sequence shown here is derived from an EMBL/GenBank/DDBJ whole genome shotgun (WGS) entry which is preliminary data.</text>
</comment>
<dbReference type="AlphaFoldDB" id="A0A9P6EI72"/>
<proteinExistence type="predicted"/>